<dbReference type="AlphaFoldDB" id="A0A2P1VN67"/>
<organism evidence="3 4">
    <name type="scientific">Plesiomonas shigelloides</name>
    <name type="common">Aeromonas shigelloides</name>
    <dbReference type="NCBI Taxonomy" id="703"/>
    <lineage>
        <taxon>Bacteria</taxon>
        <taxon>Pseudomonadati</taxon>
        <taxon>Pseudomonadota</taxon>
        <taxon>Gammaproteobacteria</taxon>
        <taxon>Enterobacterales</taxon>
        <taxon>Enterobacteriaceae</taxon>
        <taxon>Plesiomonas</taxon>
    </lineage>
</organism>
<feature type="region of interest" description="Disordered" evidence="1">
    <location>
        <begin position="24"/>
        <end position="85"/>
    </location>
</feature>
<evidence type="ECO:0000313" key="3">
    <source>
        <dbReference type="EMBL" id="MBO1108234.1"/>
    </source>
</evidence>
<gene>
    <name evidence="3" type="ORF">J2R62_08360</name>
</gene>
<dbReference type="EMBL" id="JAFNAA010000007">
    <property type="protein sequence ID" value="MBO1108234.1"/>
    <property type="molecule type" value="Genomic_DNA"/>
</dbReference>
<evidence type="ECO:0000313" key="4">
    <source>
        <dbReference type="Proteomes" id="UP000664658"/>
    </source>
</evidence>
<dbReference type="Proteomes" id="UP000664658">
    <property type="component" value="Unassembled WGS sequence"/>
</dbReference>
<feature type="compositionally biased region" description="Polar residues" evidence="1">
    <location>
        <begin position="25"/>
        <end position="39"/>
    </location>
</feature>
<protein>
    <submittedName>
        <fullName evidence="3">Uncharacterized protein</fullName>
    </submittedName>
</protein>
<accession>A0A2P1VN67</accession>
<name>A0A2P1VN67_PLESH</name>
<feature type="compositionally biased region" description="Low complexity" evidence="1">
    <location>
        <begin position="56"/>
        <end position="74"/>
    </location>
</feature>
<reference evidence="3" key="1">
    <citation type="submission" date="2021-03" db="EMBL/GenBank/DDBJ databases">
        <title>Plesiomonas shigelloides zfcc0051, isolated from zebrafish feces.</title>
        <authorList>
            <person name="Vanderhoek Z."/>
            <person name="Gaulke C."/>
        </authorList>
    </citation>
    <scope>NUCLEOTIDE SEQUENCE</scope>
    <source>
        <strain evidence="3">Zfcc0051</strain>
    </source>
</reference>
<evidence type="ECO:0000256" key="1">
    <source>
        <dbReference type="SAM" id="MobiDB-lite"/>
    </source>
</evidence>
<keyword evidence="2" id="KW-0732">Signal</keyword>
<feature type="chain" id="PRO_5043848233" evidence="2">
    <location>
        <begin position="22"/>
        <end position="85"/>
    </location>
</feature>
<evidence type="ECO:0000256" key="2">
    <source>
        <dbReference type="SAM" id="SignalP"/>
    </source>
</evidence>
<proteinExistence type="predicted"/>
<dbReference type="RefSeq" id="WP_036768484.1">
    <property type="nucleotide sequence ID" value="NZ_CP027852.1"/>
</dbReference>
<sequence length="85" mass="8946">MMKYAALSLALLLGLSGNLLAAEPEQTQDNSTEPCSNVRNTDDNDTPWSGSERCNDSSGAESDYSDSSSSDESSVTPDQPAPMAN</sequence>
<comment type="caution">
    <text evidence="3">The sequence shown here is derived from an EMBL/GenBank/DDBJ whole genome shotgun (WGS) entry which is preliminary data.</text>
</comment>
<feature type="signal peptide" evidence="2">
    <location>
        <begin position="1"/>
        <end position="21"/>
    </location>
</feature>
<dbReference type="GeneID" id="69706172"/>